<name>A0A813USS1_9BILA</name>
<dbReference type="Proteomes" id="UP000663879">
    <property type="component" value="Unassembled WGS sequence"/>
</dbReference>
<comment type="caution">
    <text evidence="2">The sequence shown here is derived from an EMBL/GenBank/DDBJ whole genome shotgun (WGS) entry which is preliminary data.</text>
</comment>
<evidence type="ECO:0000313" key="3">
    <source>
        <dbReference type="Proteomes" id="UP000663879"/>
    </source>
</evidence>
<protein>
    <submittedName>
        <fullName evidence="2">Uncharacterized protein</fullName>
    </submittedName>
</protein>
<feature type="compositionally biased region" description="Polar residues" evidence="1">
    <location>
        <begin position="655"/>
        <end position="669"/>
    </location>
</feature>
<gene>
    <name evidence="2" type="ORF">OXX778_LOCUS7794</name>
</gene>
<evidence type="ECO:0000313" key="2">
    <source>
        <dbReference type="EMBL" id="CAF0827509.1"/>
    </source>
</evidence>
<organism evidence="2 3">
    <name type="scientific">Brachionus calyciflorus</name>
    <dbReference type="NCBI Taxonomy" id="104777"/>
    <lineage>
        <taxon>Eukaryota</taxon>
        <taxon>Metazoa</taxon>
        <taxon>Spiralia</taxon>
        <taxon>Gnathifera</taxon>
        <taxon>Rotifera</taxon>
        <taxon>Eurotatoria</taxon>
        <taxon>Monogononta</taxon>
        <taxon>Pseudotrocha</taxon>
        <taxon>Ploima</taxon>
        <taxon>Brachionidae</taxon>
        <taxon>Brachionus</taxon>
    </lineage>
</organism>
<dbReference type="AlphaFoldDB" id="A0A813USS1"/>
<keyword evidence="3" id="KW-1185">Reference proteome</keyword>
<accession>A0A813USS1</accession>
<dbReference type="OrthoDB" id="10408792at2759"/>
<dbReference type="EMBL" id="CAJNOC010001023">
    <property type="protein sequence ID" value="CAF0827509.1"/>
    <property type="molecule type" value="Genomic_DNA"/>
</dbReference>
<evidence type="ECO:0000256" key="1">
    <source>
        <dbReference type="SAM" id="MobiDB-lite"/>
    </source>
</evidence>
<sequence length="669" mass="77418">MISDRFQRRSSSVYSTASSSTVKNNSDVSKQDDLSEILRNQRIKQFKNLAKLEQLQNPSQIASLNSLQDSDLKELTQFIDIYFNNCFKEINSVDNVLSVSINNLIGKNENYLVKLECLQPIDFLKNGIKSGNPLLNISKPDKNLTTTSSLTSLPRIISPKSSIVSLNKLQTAPVPSTVQQTVLNLNYLLVINLNRDYFSIEQENFNFFKIKTLKKPIELSFHDFDQISIEIKQEKKPTRLSNRSKTNYLQPKSVRYLNARALVDRIIRYFNHVLKYNWPNRHKIISQSQPKIQQNEVQNEISNDDNDRKCYIKNNQIVISFNFNGYKTLKDAKINIYIDLAVKLEDKDQVINNVSVHKSILDILNQYSKDSALDLLDEDKLNRLSIWLLNTFNFNINLIYLTPTYLHLWNVQTKLAKLSTLKFLIWFDSIRLNYTNLTSINDVYILSPQAFKQNFFQTIQNSSGPLFMYVKLMQLFLTTCFTILKEDPNIEGNFEKEFYESDLLMFENEDLLLNLILTEIKNQGVKWSTENLLDRLWISLTNLRSYLFITSHLPDPFDRLGNRMPKFYLKCTGFLNLNTSSTNQIYRNKIFKALSVSFETTMKTVLTKVITEEIDFTAIERSISEIAKRNGATVASPVEAKDLNKTIEQYRNEKNTSNAATGSASQKTE</sequence>
<proteinExistence type="predicted"/>
<reference evidence="2" key="1">
    <citation type="submission" date="2021-02" db="EMBL/GenBank/DDBJ databases">
        <authorList>
            <person name="Nowell W R."/>
        </authorList>
    </citation>
    <scope>NUCLEOTIDE SEQUENCE</scope>
    <source>
        <strain evidence="2">Ploen Becks lab</strain>
    </source>
</reference>
<feature type="region of interest" description="Disordered" evidence="1">
    <location>
        <begin position="647"/>
        <end position="669"/>
    </location>
</feature>